<evidence type="ECO:0000259" key="3">
    <source>
        <dbReference type="Pfam" id="PF02581"/>
    </source>
</evidence>
<dbReference type="CDD" id="cd00564">
    <property type="entry name" value="TMP_TenI"/>
    <property type="match status" value="1"/>
</dbReference>
<dbReference type="GO" id="GO:0004789">
    <property type="term" value="F:thiamine-phosphate diphosphorylase activity"/>
    <property type="evidence" value="ECO:0007669"/>
    <property type="project" value="TreeGrafter"/>
</dbReference>
<feature type="domain" description="Thiamine phosphate synthase/TenI" evidence="3">
    <location>
        <begin position="9"/>
        <end position="176"/>
    </location>
</feature>
<reference evidence="4" key="2">
    <citation type="submission" date="2020-09" db="EMBL/GenBank/DDBJ databases">
        <authorList>
            <person name="Sun Q."/>
            <person name="Zhou Y."/>
        </authorList>
    </citation>
    <scope>NUCLEOTIDE SEQUENCE</scope>
    <source>
        <strain evidence="4">CGMCC 1.15880</strain>
    </source>
</reference>
<gene>
    <name evidence="4" type="ORF">GCM10011498_13460</name>
</gene>
<dbReference type="Gene3D" id="3.20.20.70">
    <property type="entry name" value="Aldolase class I"/>
    <property type="match status" value="1"/>
</dbReference>
<comment type="pathway">
    <text evidence="1">Cofactor biosynthesis; thiamine diphosphate biosynthesis.</text>
</comment>
<protein>
    <submittedName>
        <fullName evidence="4">Thiamine phosphate synthase</fullName>
    </submittedName>
</protein>
<reference evidence="4" key="1">
    <citation type="journal article" date="2014" name="Int. J. Syst. Evol. Microbiol.">
        <title>Complete genome sequence of Corynebacterium casei LMG S-19264T (=DSM 44701T), isolated from a smear-ripened cheese.</title>
        <authorList>
            <consortium name="US DOE Joint Genome Institute (JGI-PGF)"/>
            <person name="Walter F."/>
            <person name="Albersmeier A."/>
            <person name="Kalinowski J."/>
            <person name="Ruckert C."/>
        </authorList>
    </citation>
    <scope>NUCLEOTIDE SEQUENCE</scope>
    <source>
        <strain evidence="4">CGMCC 1.15880</strain>
    </source>
</reference>
<keyword evidence="5" id="KW-1185">Reference proteome</keyword>
<evidence type="ECO:0000256" key="2">
    <source>
        <dbReference type="ARBA" id="ARBA00022977"/>
    </source>
</evidence>
<organism evidence="4 5">
    <name type="scientific">Neptunicoccus cionae</name>
    <dbReference type="NCBI Taxonomy" id="2035344"/>
    <lineage>
        <taxon>Bacteria</taxon>
        <taxon>Pseudomonadati</taxon>
        <taxon>Pseudomonadota</taxon>
        <taxon>Alphaproteobacteria</taxon>
        <taxon>Rhodobacterales</taxon>
        <taxon>Paracoccaceae</taxon>
        <taxon>Neptunicoccus</taxon>
    </lineage>
</organism>
<sequence length="207" mass="22412">MADPEHPQIYLITPPQFELSAFSSELSRMLDSFAVACVRLRCASEAAADIGRAADNLREVCHTRDVPLVVENHGKIASVHGLDGVHLTDGPRQVRDMRKLLGDDAIVGSFCENSRHIGMAAGEAGADYIAFGPLAENPLSVSDPVDFDTFEWWSEMIEIPVVAEGAISLDLAAQLAPVTDFFAFGPEVWSAENGPDAALKAYLERIM</sequence>
<dbReference type="InterPro" id="IPR022998">
    <property type="entry name" value="ThiamineP_synth_TenI"/>
</dbReference>
<comment type="caution">
    <text evidence="4">The sequence shown here is derived from an EMBL/GenBank/DDBJ whole genome shotgun (WGS) entry which is preliminary data.</text>
</comment>
<keyword evidence="2" id="KW-0784">Thiamine biosynthesis</keyword>
<dbReference type="GO" id="GO:0005737">
    <property type="term" value="C:cytoplasm"/>
    <property type="evidence" value="ECO:0007669"/>
    <property type="project" value="TreeGrafter"/>
</dbReference>
<dbReference type="SUPFAM" id="SSF51391">
    <property type="entry name" value="Thiamin phosphate synthase"/>
    <property type="match status" value="1"/>
</dbReference>
<evidence type="ECO:0000313" key="5">
    <source>
        <dbReference type="Proteomes" id="UP000628017"/>
    </source>
</evidence>
<dbReference type="PANTHER" id="PTHR20857">
    <property type="entry name" value="THIAMINE-PHOSPHATE PYROPHOSPHORYLASE"/>
    <property type="match status" value="1"/>
</dbReference>
<dbReference type="AlphaFoldDB" id="A0A916VP63"/>
<dbReference type="InterPro" id="IPR013785">
    <property type="entry name" value="Aldolase_TIM"/>
</dbReference>
<evidence type="ECO:0000256" key="1">
    <source>
        <dbReference type="ARBA" id="ARBA00004948"/>
    </source>
</evidence>
<name>A0A916VP63_9RHOB</name>
<dbReference type="Pfam" id="PF02581">
    <property type="entry name" value="TMP-TENI"/>
    <property type="match status" value="1"/>
</dbReference>
<dbReference type="GO" id="GO:0009228">
    <property type="term" value="P:thiamine biosynthetic process"/>
    <property type="evidence" value="ECO:0007669"/>
    <property type="project" value="UniProtKB-KW"/>
</dbReference>
<proteinExistence type="predicted"/>
<dbReference type="InterPro" id="IPR036206">
    <property type="entry name" value="ThiamineP_synth_sf"/>
</dbReference>
<dbReference type="PANTHER" id="PTHR20857:SF23">
    <property type="entry name" value="THIAMINE BIOSYNTHETIC BIFUNCTIONAL ENZYME"/>
    <property type="match status" value="1"/>
</dbReference>
<evidence type="ECO:0000313" key="4">
    <source>
        <dbReference type="EMBL" id="GGA14538.1"/>
    </source>
</evidence>
<accession>A0A916VP63</accession>
<dbReference type="EMBL" id="BMKA01000002">
    <property type="protein sequence ID" value="GGA14538.1"/>
    <property type="molecule type" value="Genomic_DNA"/>
</dbReference>
<dbReference type="RefSeq" id="WP_188672403.1">
    <property type="nucleotide sequence ID" value="NZ_BMKA01000002.1"/>
</dbReference>
<dbReference type="Proteomes" id="UP000628017">
    <property type="component" value="Unassembled WGS sequence"/>
</dbReference>